<sequence>MGALTFTLRGAVPERLDLSPLTPEALAGKSVAEIEAITVGTTRLAPTVGDLFTVSGDDAATIRFEGGSERFDRIGRALKSGSIHVEGDVGARLGEAMAGGEITVSGSAHGPYAAAALAGGRITIEGDAGDCVGAALPAAMAGMTGGIVLIGGTSGAATGDRMRRGTIAVLGGTGSEAGARMIGGTILTKSFGANAGLMMKRGTLIATSGKAPSATFVDSGHYDLAFLGLLGRWLVDELPRAADLLPSRVRRFRGDMAMLGKGELMLGG</sequence>
<dbReference type="SUPFAM" id="SSF69336">
    <property type="entry name" value="Alpha subunit of glutamate synthase, C-terminal domain"/>
    <property type="match status" value="1"/>
</dbReference>
<dbReference type="Gene3D" id="2.160.20.60">
    <property type="entry name" value="Glutamate synthase, alpha subunit, C-terminal domain"/>
    <property type="match status" value="1"/>
</dbReference>
<accession>A0A931I4B0</accession>
<dbReference type="GO" id="GO:0046914">
    <property type="term" value="F:transition metal ion binding"/>
    <property type="evidence" value="ECO:0007669"/>
    <property type="project" value="InterPro"/>
</dbReference>
<comment type="caution">
    <text evidence="1">The sequence shown here is derived from an EMBL/GenBank/DDBJ whole genome shotgun (WGS) entry which is preliminary data.</text>
</comment>
<dbReference type="PANTHER" id="PTHR39673">
    <property type="entry name" value="TUNGSTEN FORMYLMETHANOFURAN DEHYDROGENASE, SUBUNIT C (FWDC)"/>
    <property type="match status" value="1"/>
</dbReference>
<proteinExistence type="predicted"/>
<dbReference type="Proteomes" id="UP000631694">
    <property type="component" value="Unassembled WGS sequence"/>
</dbReference>
<reference evidence="1" key="1">
    <citation type="submission" date="2020-12" db="EMBL/GenBank/DDBJ databases">
        <title>Methylobrevis albus sp. nov., isolated from fresh water lack sediment.</title>
        <authorList>
            <person name="Zou Q."/>
        </authorList>
    </citation>
    <scope>NUCLEOTIDE SEQUENCE</scope>
    <source>
        <strain evidence="1">L22</strain>
    </source>
</reference>
<name>A0A931I4B0_9HYPH</name>
<dbReference type="PANTHER" id="PTHR39673:SF5">
    <property type="entry name" value="TUNGSTEN-CONTAINING FORMYLMETHANOFURAN DEHYDROGENASE 2 SUBUNIT C"/>
    <property type="match status" value="1"/>
</dbReference>
<protein>
    <submittedName>
        <fullName evidence="1">Formylmethanofuran dehydrogenase subunit C</fullName>
    </submittedName>
</protein>
<organism evidence="1 2">
    <name type="scientific">Methylobrevis albus</name>
    <dbReference type="NCBI Taxonomy" id="2793297"/>
    <lineage>
        <taxon>Bacteria</taxon>
        <taxon>Pseudomonadati</taxon>
        <taxon>Pseudomonadota</taxon>
        <taxon>Alphaproteobacteria</taxon>
        <taxon>Hyphomicrobiales</taxon>
        <taxon>Pleomorphomonadaceae</taxon>
        <taxon>Methylobrevis</taxon>
    </lineage>
</organism>
<dbReference type="GO" id="GO:0015948">
    <property type="term" value="P:methanogenesis"/>
    <property type="evidence" value="ECO:0007669"/>
    <property type="project" value="InterPro"/>
</dbReference>
<evidence type="ECO:0000313" key="2">
    <source>
        <dbReference type="Proteomes" id="UP000631694"/>
    </source>
</evidence>
<dbReference type="InterPro" id="IPR017550">
    <property type="entry name" value="Formylmethanofuran_DH_suC"/>
</dbReference>
<dbReference type="AlphaFoldDB" id="A0A931I4B0"/>
<gene>
    <name evidence="1" type="ORF">I5731_17585</name>
</gene>
<dbReference type="EMBL" id="JADZLT010000056">
    <property type="protein sequence ID" value="MBH0239637.1"/>
    <property type="molecule type" value="Genomic_DNA"/>
</dbReference>
<dbReference type="RefSeq" id="WP_197312725.1">
    <property type="nucleotide sequence ID" value="NZ_JADZLT010000056.1"/>
</dbReference>
<dbReference type="GO" id="GO:0018493">
    <property type="term" value="F:formylmethanofuran dehydrogenase activity"/>
    <property type="evidence" value="ECO:0007669"/>
    <property type="project" value="InterPro"/>
</dbReference>
<keyword evidence="2" id="KW-1185">Reference proteome</keyword>
<evidence type="ECO:0000313" key="1">
    <source>
        <dbReference type="EMBL" id="MBH0239637.1"/>
    </source>
</evidence>
<dbReference type="InterPro" id="IPR036485">
    <property type="entry name" value="Glu_synth_asu_C_sf"/>
</dbReference>
<dbReference type="NCBIfam" id="TIGR03122">
    <property type="entry name" value="one_C_dehyd_C"/>
    <property type="match status" value="1"/>
</dbReference>